<evidence type="ECO:0000256" key="2">
    <source>
        <dbReference type="SAM" id="SignalP"/>
    </source>
</evidence>
<keyword evidence="4" id="KW-1185">Reference proteome</keyword>
<evidence type="ECO:0000313" key="3">
    <source>
        <dbReference type="EMBL" id="KAF7992410.1"/>
    </source>
</evidence>
<feature type="signal peptide" evidence="2">
    <location>
        <begin position="1"/>
        <end position="19"/>
    </location>
</feature>
<evidence type="ECO:0008006" key="5">
    <source>
        <dbReference type="Google" id="ProtNLM"/>
    </source>
</evidence>
<comment type="caution">
    <text evidence="3">The sequence shown here is derived from an EMBL/GenBank/DDBJ whole genome shotgun (WGS) entry which is preliminary data.</text>
</comment>
<proteinExistence type="predicted"/>
<accession>A0A834XUN6</accession>
<dbReference type="EMBL" id="JACMRX010000003">
    <property type="protein sequence ID" value="KAF7992410.1"/>
    <property type="molecule type" value="Genomic_DNA"/>
</dbReference>
<organism evidence="3 4">
    <name type="scientific">Aphidius gifuensis</name>
    <name type="common">Parasitoid wasp</name>
    <dbReference type="NCBI Taxonomy" id="684658"/>
    <lineage>
        <taxon>Eukaryota</taxon>
        <taxon>Metazoa</taxon>
        <taxon>Ecdysozoa</taxon>
        <taxon>Arthropoda</taxon>
        <taxon>Hexapoda</taxon>
        <taxon>Insecta</taxon>
        <taxon>Pterygota</taxon>
        <taxon>Neoptera</taxon>
        <taxon>Endopterygota</taxon>
        <taxon>Hymenoptera</taxon>
        <taxon>Apocrita</taxon>
        <taxon>Ichneumonoidea</taxon>
        <taxon>Braconidae</taxon>
        <taxon>Aphidiinae</taxon>
        <taxon>Aphidius</taxon>
    </lineage>
</organism>
<evidence type="ECO:0000256" key="1">
    <source>
        <dbReference type="SAM" id="MobiDB-lite"/>
    </source>
</evidence>
<sequence length="274" mass="31124">MARLLYIVVLFVAFGSALSTEQETSKTNNKRSIQDDSGWIGISNSPYYGKGQPWINDENNPWKNQKQLTSLQQSHTEWNYGGIIKQPPIVIEKHIVVEKPIKVPPVIIEKNVPVEKIIHVPVEKVIHVIKPVPYPIPIPKFIPYPVIRTVAVPIPFVVTPRGLVPITNFIRPAVNVGPVDSTSLQLSGGNHVVNDDTNLYDLQSQGFNGAHNLNLHDEQKYLKNEETINIDNIGNTPTDLEYQQNHDHDHEYYKKKRSDTNHQEKSEIKNDKNN</sequence>
<feature type="region of interest" description="Disordered" evidence="1">
    <location>
        <begin position="254"/>
        <end position="274"/>
    </location>
</feature>
<feature type="chain" id="PRO_5032711371" description="Venom protein" evidence="2">
    <location>
        <begin position="20"/>
        <end position="274"/>
    </location>
</feature>
<keyword evidence="2" id="KW-0732">Signal</keyword>
<evidence type="ECO:0000313" key="4">
    <source>
        <dbReference type="Proteomes" id="UP000639338"/>
    </source>
</evidence>
<dbReference type="AlphaFoldDB" id="A0A834XUN6"/>
<name>A0A834XUN6_APHGI</name>
<reference evidence="3 4" key="1">
    <citation type="submission" date="2020-08" db="EMBL/GenBank/DDBJ databases">
        <title>Aphidius gifuensis genome sequencing and assembly.</title>
        <authorList>
            <person name="Du Z."/>
        </authorList>
    </citation>
    <scope>NUCLEOTIDE SEQUENCE [LARGE SCALE GENOMIC DNA]</scope>
    <source>
        <strain evidence="3">YNYX2018</strain>
        <tissue evidence="3">Adults</tissue>
    </source>
</reference>
<protein>
    <recommendedName>
        <fullName evidence="5">Venom protein</fullName>
    </recommendedName>
</protein>
<dbReference type="Proteomes" id="UP000639338">
    <property type="component" value="Unassembled WGS sequence"/>
</dbReference>
<gene>
    <name evidence="3" type="ORF">HCN44_001735</name>
</gene>